<dbReference type="InterPro" id="IPR001466">
    <property type="entry name" value="Beta-lactam-related"/>
</dbReference>
<dbReference type="RefSeq" id="WP_126003776.1">
    <property type="nucleotide sequence ID" value="NZ_QQYZ01000003.1"/>
</dbReference>
<organism evidence="2 3">
    <name type="scientific">Sphingomonas koreensis</name>
    <dbReference type="NCBI Taxonomy" id="93064"/>
    <lineage>
        <taxon>Bacteria</taxon>
        <taxon>Pseudomonadati</taxon>
        <taxon>Pseudomonadota</taxon>
        <taxon>Alphaproteobacteria</taxon>
        <taxon>Sphingomonadales</taxon>
        <taxon>Sphingomonadaceae</taxon>
        <taxon>Sphingomonas</taxon>
    </lineage>
</organism>
<dbReference type="Pfam" id="PF00144">
    <property type="entry name" value="Beta-lactamase"/>
    <property type="match status" value="1"/>
</dbReference>
<proteinExistence type="predicted"/>
<evidence type="ECO:0000259" key="1">
    <source>
        <dbReference type="Pfam" id="PF00144"/>
    </source>
</evidence>
<sequence length="487" mass="52018">MTGPSLSARAPRLSLHGIGRRSRALYHELHDFPVSGYLLAALALAVPSAAQQAPRELTPHQRGIAAGYKALTLCEGQFGGGRTSEQIAATELKGIYSEYEALVAELPATSDRLGRSVSVPFAPDMPPRIAYHMPRFGCSLAPIGGKRGTPPALHPNPSMPIPADPRPWPMGDGGIAPKPSEALSAAVATAFDPARSKGRTTGVLILRDGKIIAERYADGFGPLVPNRTWSVAKSIAGTLAGIAVADGKLDPMKPAPIPEWRTPGDPRAAITLDQLLRMASGLGSDTAGNRTDAIYFGGTSVTEQAVAWPLVAPPGSIFRYANNDTLLAVRALRAALGNDDAYRDLPGTRLFRPLGMMHTTPGIDWQGNFVFSSQVWSTARDFARLGELWRNDGVWQGKRILPEGWMKYMTTPNGPQPAMGPGYGATLWLFGPEQGLPEGTYAAQGNRGQFIFVIPSARLVIVRRGEDPSGQTFDARSFVAEVLKAAQ</sequence>
<dbReference type="AlphaFoldDB" id="A0A430G798"/>
<gene>
    <name evidence="2" type="ORF">DAH66_04725</name>
</gene>
<dbReference type="InterPro" id="IPR050789">
    <property type="entry name" value="Diverse_Enzym_Activities"/>
</dbReference>
<dbReference type="PANTHER" id="PTHR43283">
    <property type="entry name" value="BETA-LACTAMASE-RELATED"/>
    <property type="match status" value="1"/>
</dbReference>
<dbReference type="PANTHER" id="PTHR43283:SF7">
    <property type="entry name" value="BETA-LACTAMASE-RELATED DOMAIN-CONTAINING PROTEIN"/>
    <property type="match status" value="1"/>
</dbReference>
<keyword evidence="2" id="KW-0378">Hydrolase</keyword>
<evidence type="ECO:0000313" key="3">
    <source>
        <dbReference type="Proteomes" id="UP000287746"/>
    </source>
</evidence>
<dbReference type="Gene3D" id="3.40.710.10">
    <property type="entry name" value="DD-peptidase/beta-lactamase superfamily"/>
    <property type="match status" value="1"/>
</dbReference>
<reference evidence="2 3" key="1">
    <citation type="submission" date="2018-07" db="EMBL/GenBank/DDBJ databases">
        <title>Genomic and Epidemiologic Investigation of an Indolent Hospital Outbreak.</title>
        <authorList>
            <person name="Johnson R.C."/>
            <person name="Deming C."/>
            <person name="Conlan S."/>
            <person name="Zellmer C.J."/>
            <person name="Michelin A.V."/>
            <person name="Lee-Lin S."/>
            <person name="Thomas P.J."/>
            <person name="Park M."/>
            <person name="Weingarten R.A."/>
            <person name="Less J."/>
            <person name="Dekker J.P."/>
            <person name="Frank K.M."/>
            <person name="Musser K.A."/>
            <person name="Mcquiston J.R."/>
            <person name="Henderson D.K."/>
            <person name="Lau A.F."/>
            <person name="Palmore T.N."/>
            <person name="Segre J.A."/>
        </authorList>
    </citation>
    <scope>NUCLEOTIDE SEQUENCE [LARGE SCALE GENOMIC DNA]</scope>
    <source>
        <strain evidence="2 3">SK-CDC1_0717</strain>
    </source>
</reference>
<evidence type="ECO:0000313" key="2">
    <source>
        <dbReference type="EMBL" id="RSY88753.1"/>
    </source>
</evidence>
<dbReference type="InterPro" id="IPR012338">
    <property type="entry name" value="Beta-lactam/transpept-like"/>
</dbReference>
<dbReference type="SUPFAM" id="SSF56601">
    <property type="entry name" value="beta-lactamase/transpeptidase-like"/>
    <property type="match status" value="1"/>
</dbReference>
<feature type="domain" description="Beta-lactamase-related" evidence="1">
    <location>
        <begin position="202"/>
        <end position="462"/>
    </location>
</feature>
<dbReference type="Proteomes" id="UP000287746">
    <property type="component" value="Unassembled WGS sequence"/>
</dbReference>
<protein>
    <submittedName>
        <fullName evidence="2">Class C beta-lactamase-related serine hydrolase</fullName>
    </submittedName>
</protein>
<dbReference type="EMBL" id="QQYZ01000003">
    <property type="protein sequence ID" value="RSY88753.1"/>
    <property type="molecule type" value="Genomic_DNA"/>
</dbReference>
<name>A0A430G798_9SPHN</name>
<accession>A0A430G798</accession>
<dbReference type="GO" id="GO:0016787">
    <property type="term" value="F:hydrolase activity"/>
    <property type="evidence" value="ECO:0007669"/>
    <property type="project" value="UniProtKB-KW"/>
</dbReference>
<comment type="caution">
    <text evidence="2">The sequence shown here is derived from an EMBL/GenBank/DDBJ whole genome shotgun (WGS) entry which is preliminary data.</text>
</comment>